<name>A0ABV1RX62_9BACT</name>
<dbReference type="PANTHER" id="PTHR30572:SF18">
    <property type="entry name" value="ABC-TYPE MACROLIDE FAMILY EXPORT SYSTEM PERMEASE COMPONENT 2"/>
    <property type="match status" value="1"/>
</dbReference>
<feature type="transmembrane region" description="Helical" evidence="6">
    <location>
        <begin position="682"/>
        <end position="704"/>
    </location>
</feature>
<sequence length="802" mass="89973">MFKIYFLTAIRSLIRNKSYSILNISGLALGITCSILLFLVIKYELSYDTFHSKADRIYRVITQFKSGDEVSYYSGTRFPIPALLRSNDNFGFENLTQILGEESAQVNILNDNGTPARRFLENNPIAFVEPEFFDLFDFETGPTDPRPGLAEPNTVVLTKSIADKYFPGEDAVGKVIRYNNNLTLKVTAVIPDQPSNTDFPFVMLISYKSYKNYSTLDTESYNILSSNQQLYVVLPDGVSPEVKAKELSKFVTRHSSSKKNSDERFVLQPLSDLHFNSDLGNYSQRTIAKEIIWSMAFIGAFLVLVACINFVNLASAQAIKRAREVGVRKVLGSSKGQLVLQFMGETLLITLVAALFSVILTELALPYLNNLLELNITFSIFRDSIVLLFLAAQVVLVTLFAGLYPAFILAQFQPISALKSKLNTQQVAGLPIRQALVVLQFTICQVLIICTILVNEQMDYFTNKPLGFQKEAVVTMLLPSQAGKKLMPFSEEIKNNPAIKDISFAGTPPSSNMTWGSNFSYNNSSDDAPFEANLKYADENYLELYDIKLAAGHTYSRQDSAVVLINETMRRKLGIKTPEDALGKTIALGRRDFKATIIGVVEDFHQNSLHRPIDPSIILSNPDNYYYLSAKIDLNEQQEALTHLEKIWSKAYPDDVFNYEYLDETIANFYRDEARKSKLFKIFSFIAIFIGCLGLYGLVAFMAAQRTKEVGIRKVLGASIFSITLLFSKEFIKLVLIAFLLAVPIAYYLMNQWLQDFTYRITLGYEAFIVAGILTLVIALLTMSTQAIKAAMANPVVSLKSE</sequence>
<dbReference type="InterPro" id="IPR050250">
    <property type="entry name" value="Macrolide_Exporter_MacB"/>
</dbReference>
<keyword evidence="4 6" id="KW-1133">Transmembrane helix</keyword>
<dbReference type="PANTHER" id="PTHR30572">
    <property type="entry name" value="MEMBRANE COMPONENT OF TRANSPORTER-RELATED"/>
    <property type="match status" value="1"/>
</dbReference>
<protein>
    <submittedName>
        <fullName evidence="9">ABC transporter permease</fullName>
    </submittedName>
</protein>
<dbReference type="Proteomes" id="UP001476807">
    <property type="component" value="Unassembled WGS sequence"/>
</dbReference>
<evidence type="ECO:0000259" key="8">
    <source>
        <dbReference type="Pfam" id="PF12704"/>
    </source>
</evidence>
<organism evidence="9 10">
    <name type="scientific">Pontibacter populi</name>
    <dbReference type="NCBI Taxonomy" id="890055"/>
    <lineage>
        <taxon>Bacteria</taxon>
        <taxon>Pseudomonadati</taxon>
        <taxon>Bacteroidota</taxon>
        <taxon>Cytophagia</taxon>
        <taxon>Cytophagales</taxon>
        <taxon>Hymenobacteraceae</taxon>
        <taxon>Pontibacter</taxon>
    </lineage>
</organism>
<evidence type="ECO:0000256" key="5">
    <source>
        <dbReference type="ARBA" id="ARBA00023136"/>
    </source>
</evidence>
<dbReference type="InterPro" id="IPR025857">
    <property type="entry name" value="MacB_PCD"/>
</dbReference>
<proteinExistence type="predicted"/>
<feature type="domain" description="MacB-like periplasmic core" evidence="8">
    <location>
        <begin position="20"/>
        <end position="246"/>
    </location>
</feature>
<evidence type="ECO:0000313" key="10">
    <source>
        <dbReference type="Proteomes" id="UP001476807"/>
    </source>
</evidence>
<evidence type="ECO:0000256" key="4">
    <source>
        <dbReference type="ARBA" id="ARBA00022989"/>
    </source>
</evidence>
<dbReference type="EMBL" id="JBEOKT010000016">
    <property type="protein sequence ID" value="MER2998955.1"/>
    <property type="molecule type" value="Genomic_DNA"/>
</dbReference>
<feature type="domain" description="ABC3 transporter permease C-terminal" evidence="7">
    <location>
        <begin position="297"/>
        <end position="413"/>
    </location>
</feature>
<feature type="transmembrane region" description="Helical" evidence="6">
    <location>
        <begin position="338"/>
        <end position="365"/>
    </location>
</feature>
<keyword evidence="2" id="KW-1003">Cell membrane</keyword>
<feature type="transmembrane region" description="Helical" evidence="6">
    <location>
        <begin position="385"/>
        <end position="409"/>
    </location>
</feature>
<evidence type="ECO:0000256" key="6">
    <source>
        <dbReference type="SAM" id="Phobius"/>
    </source>
</evidence>
<evidence type="ECO:0000313" key="9">
    <source>
        <dbReference type="EMBL" id="MER2998955.1"/>
    </source>
</evidence>
<gene>
    <name evidence="9" type="ORF">ABS362_15475</name>
</gene>
<keyword evidence="10" id="KW-1185">Reference proteome</keyword>
<dbReference type="InterPro" id="IPR003838">
    <property type="entry name" value="ABC3_permease_C"/>
</dbReference>
<accession>A0ABV1RX62</accession>
<evidence type="ECO:0000256" key="1">
    <source>
        <dbReference type="ARBA" id="ARBA00004651"/>
    </source>
</evidence>
<feature type="transmembrane region" description="Helical" evidence="6">
    <location>
        <begin position="21"/>
        <end position="41"/>
    </location>
</feature>
<evidence type="ECO:0000256" key="3">
    <source>
        <dbReference type="ARBA" id="ARBA00022692"/>
    </source>
</evidence>
<feature type="transmembrane region" description="Helical" evidence="6">
    <location>
        <begin position="762"/>
        <end position="782"/>
    </location>
</feature>
<comment type="subcellular location">
    <subcellularLocation>
        <location evidence="1">Cell membrane</location>
        <topology evidence="1">Multi-pass membrane protein</topology>
    </subcellularLocation>
</comment>
<reference evidence="9 10" key="1">
    <citation type="submission" date="2024-06" db="EMBL/GenBank/DDBJ databases">
        <title>Pontibacter populi HYL7-15.</title>
        <authorList>
            <person name="Kim M.K."/>
        </authorList>
    </citation>
    <scope>NUCLEOTIDE SEQUENCE [LARGE SCALE GENOMIC DNA]</scope>
    <source>
        <strain evidence="9 10">HYL7-15</strain>
    </source>
</reference>
<dbReference type="Pfam" id="PF02687">
    <property type="entry name" value="FtsX"/>
    <property type="match status" value="2"/>
</dbReference>
<dbReference type="RefSeq" id="WP_350413473.1">
    <property type="nucleotide sequence ID" value="NZ_JBEOKT010000016.1"/>
</dbReference>
<evidence type="ECO:0000256" key="2">
    <source>
        <dbReference type="ARBA" id="ARBA00022475"/>
    </source>
</evidence>
<dbReference type="Pfam" id="PF12704">
    <property type="entry name" value="MacB_PCD"/>
    <property type="match status" value="2"/>
</dbReference>
<keyword evidence="5 6" id="KW-0472">Membrane</keyword>
<feature type="domain" description="MacB-like periplasmic core" evidence="8">
    <location>
        <begin position="513"/>
        <end position="625"/>
    </location>
</feature>
<evidence type="ECO:0000259" key="7">
    <source>
        <dbReference type="Pfam" id="PF02687"/>
    </source>
</evidence>
<feature type="transmembrane region" description="Helical" evidence="6">
    <location>
        <begin position="291"/>
        <end position="313"/>
    </location>
</feature>
<keyword evidence="3 6" id="KW-0812">Transmembrane</keyword>
<comment type="caution">
    <text evidence="9">The sequence shown here is derived from an EMBL/GenBank/DDBJ whole genome shotgun (WGS) entry which is preliminary data.</text>
</comment>
<feature type="transmembrane region" description="Helical" evidence="6">
    <location>
        <begin position="731"/>
        <end position="750"/>
    </location>
</feature>
<feature type="domain" description="ABC3 transporter permease C-terminal" evidence="7">
    <location>
        <begin position="682"/>
        <end position="794"/>
    </location>
</feature>